<dbReference type="RefSeq" id="WP_251778915.1">
    <property type="nucleotide sequence ID" value="NZ_JAMKFE010000007.1"/>
</dbReference>
<proteinExistence type="predicted"/>
<dbReference type="InterPro" id="IPR014710">
    <property type="entry name" value="RmlC-like_jellyroll"/>
</dbReference>
<dbReference type="Proteomes" id="UP001165541">
    <property type="component" value="Unassembled WGS sequence"/>
</dbReference>
<dbReference type="EMBL" id="JAMKFE010000007">
    <property type="protein sequence ID" value="MCM5680461.1"/>
    <property type="molecule type" value="Genomic_DNA"/>
</dbReference>
<evidence type="ECO:0000259" key="1">
    <source>
        <dbReference type="Pfam" id="PF12973"/>
    </source>
</evidence>
<protein>
    <submittedName>
        <fullName evidence="2">Cupin domain-containing protein</fullName>
    </submittedName>
</protein>
<sequence>MMALQRTQQAWAETGIPGIQSCPMWSGDGGDGGYLARLSRGARFPKHVHDGWEQILVLSGAVRFNDLLLQHGDFLQVEGADEHEAFAEEDTLIFVAHRGGIRVVE</sequence>
<dbReference type="Pfam" id="PF12973">
    <property type="entry name" value="Cupin_7"/>
    <property type="match status" value="1"/>
</dbReference>
<dbReference type="Gene3D" id="2.60.120.10">
    <property type="entry name" value="Jelly Rolls"/>
    <property type="match status" value="1"/>
</dbReference>
<dbReference type="SUPFAM" id="SSF51182">
    <property type="entry name" value="RmlC-like cupins"/>
    <property type="match status" value="1"/>
</dbReference>
<comment type="caution">
    <text evidence="2">The sequence shown here is derived from an EMBL/GenBank/DDBJ whole genome shotgun (WGS) entry which is preliminary data.</text>
</comment>
<name>A0ABT0YQQ5_9BURK</name>
<dbReference type="InterPro" id="IPR025979">
    <property type="entry name" value="ChrR-like_cupin_dom"/>
</dbReference>
<dbReference type="InterPro" id="IPR011051">
    <property type="entry name" value="RmlC_Cupin_sf"/>
</dbReference>
<reference evidence="2" key="1">
    <citation type="submission" date="2022-05" db="EMBL/GenBank/DDBJ databases">
        <title>Schlegelella sp. nov., isolated from mangrove soil.</title>
        <authorList>
            <person name="Liu Y."/>
            <person name="Ge X."/>
            <person name="Liu W."/>
        </authorList>
    </citation>
    <scope>NUCLEOTIDE SEQUENCE</scope>
    <source>
        <strain evidence="2">S2-27</strain>
    </source>
</reference>
<feature type="domain" description="ChrR-like cupin" evidence="1">
    <location>
        <begin position="4"/>
        <end position="97"/>
    </location>
</feature>
<accession>A0ABT0YQQ5</accession>
<organism evidence="2 3">
    <name type="scientific">Caldimonas mangrovi</name>
    <dbReference type="NCBI Taxonomy" id="2944811"/>
    <lineage>
        <taxon>Bacteria</taxon>
        <taxon>Pseudomonadati</taxon>
        <taxon>Pseudomonadota</taxon>
        <taxon>Betaproteobacteria</taxon>
        <taxon>Burkholderiales</taxon>
        <taxon>Sphaerotilaceae</taxon>
        <taxon>Caldimonas</taxon>
    </lineage>
</organism>
<evidence type="ECO:0000313" key="2">
    <source>
        <dbReference type="EMBL" id="MCM5680461.1"/>
    </source>
</evidence>
<gene>
    <name evidence="2" type="ORF">M8A51_13080</name>
</gene>
<evidence type="ECO:0000313" key="3">
    <source>
        <dbReference type="Proteomes" id="UP001165541"/>
    </source>
</evidence>
<keyword evidence="3" id="KW-1185">Reference proteome</keyword>